<dbReference type="RefSeq" id="WP_380138386.1">
    <property type="nucleotide sequence ID" value="NZ_JBHLUI010000009.1"/>
</dbReference>
<accession>A0ABV5LQP2</accession>
<evidence type="ECO:0000313" key="3">
    <source>
        <dbReference type="EMBL" id="MFB9376410.1"/>
    </source>
</evidence>
<dbReference type="Proteomes" id="UP001589748">
    <property type="component" value="Unassembled WGS sequence"/>
</dbReference>
<comment type="caution">
    <text evidence="3">The sequence shown here is derived from an EMBL/GenBank/DDBJ whole genome shotgun (WGS) entry which is preliminary data.</text>
</comment>
<gene>
    <name evidence="3" type="ORF">ACFFVI_05470</name>
</gene>
<keyword evidence="2" id="KW-0472">Membrane</keyword>
<keyword evidence="4" id="KW-1185">Reference proteome</keyword>
<reference evidence="3 4" key="1">
    <citation type="submission" date="2024-09" db="EMBL/GenBank/DDBJ databases">
        <authorList>
            <person name="Sun Q."/>
            <person name="Mori K."/>
        </authorList>
    </citation>
    <scope>NUCLEOTIDE SEQUENCE [LARGE SCALE GENOMIC DNA]</scope>
    <source>
        <strain evidence="3 4">TISTR 1856</strain>
    </source>
</reference>
<keyword evidence="2" id="KW-0812">Transmembrane</keyword>
<evidence type="ECO:0000313" key="4">
    <source>
        <dbReference type="Proteomes" id="UP001589748"/>
    </source>
</evidence>
<protein>
    <submittedName>
        <fullName evidence="3">DUF3099 domain-containing protein</fullName>
    </submittedName>
</protein>
<feature type="transmembrane region" description="Helical" evidence="2">
    <location>
        <begin position="61"/>
        <end position="80"/>
    </location>
</feature>
<sequence>MSSPSTHHHPSRGGEEIYRITSAPTAHAEDLSGRFRRYTISMLIRTGCFVTFVFLDHWTRWIFAVGAVFLPYVAVVLANAGRERSGPAPESFDLGQAAPPPPDAAIPREAREMPAIEARITGIHHPGD</sequence>
<proteinExistence type="predicted"/>
<evidence type="ECO:0000256" key="2">
    <source>
        <dbReference type="SAM" id="Phobius"/>
    </source>
</evidence>
<organism evidence="3 4">
    <name type="scientific">Kineococcus gynurae</name>
    <dbReference type="NCBI Taxonomy" id="452979"/>
    <lineage>
        <taxon>Bacteria</taxon>
        <taxon>Bacillati</taxon>
        <taxon>Actinomycetota</taxon>
        <taxon>Actinomycetes</taxon>
        <taxon>Kineosporiales</taxon>
        <taxon>Kineosporiaceae</taxon>
        <taxon>Kineococcus</taxon>
    </lineage>
</organism>
<feature type="region of interest" description="Disordered" evidence="1">
    <location>
        <begin position="83"/>
        <end position="106"/>
    </location>
</feature>
<dbReference type="InterPro" id="IPR021449">
    <property type="entry name" value="DUF3099"/>
</dbReference>
<dbReference type="EMBL" id="JBHMDM010000003">
    <property type="protein sequence ID" value="MFB9376410.1"/>
    <property type="molecule type" value="Genomic_DNA"/>
</dbReference>
<keyword evidence="2" id="KW-1133">Transmembrane helix</keyword>
<name>A0ABV5LQP2_9ACTN</name>
<dbReference type="Pfam" id="PF11298">
    <property type="entry name" value="DUF3099"/>
    <property type="match status" value="1"/>
</dbReference>
<evidence type="ECO:0000256" key="1">
    <source>
        <dbReference type="SAM" id="MobiDB-lite"/>
    </source>
</evidence>